<dbReference type="Pfam" id="PF07690">
    <property type="entry name" value="MFS_1"/>
    <property type="match status" value="1"/>
</dbReference>
<feature type="transmembrane region" description="Helical" evidence="6">
    <location>
        <begin position="287"/>
        <end position="305"/>
    </location>
</feature>
<evidence type="ECO:0000313" key="8">
    <source>
        <dbReference type="EMBL" id="MFC5849104.1"/>
    </source>
</evidence>
<organism evidence="8 9">
    <name type="scientific">Deinococcus petrolearius</name>
    <dbReference type="NCBI Taxonomy" id="1751295"/>
    <lineage>
        <taxon>Bacteria</taxon>
        <taxon>Thermotogati</taxon>
        <taxon>Deinococcota</taxon>
        <taxon>Deinococci</taxon>
        <taxon>Deinococcales</taxon>
        <taxon>Deinococcaceae</taxon>
        <taxon>Deinococcus</taxon>
    </lineage>
</organism>
<feature type="transmembrane region" description="Helical" evidence="6">
    <location>
        <begin position="60"/>
        <end position="80"/>
    </location>
</feature>
<dbReference type="InterPro" id="IPR020846">
    <property type="entry name" value="MFS_dom"/>
</dbReference>
<evidence type="ECO:0000256" key="1">
    <source>
        <dbReference type="ARBA" id="ARBA00004141"/>
    </source>
</evidence>
<feature type="transmembrane region" description="Helical" evidence="6">
    <location>
        <begin position="112"/>
        <end position="133"/>
    </location>
</feature>
<dbReference type="SUPFAM" id="SSF103473">
    <property type="entry name" value="MFS general substrate transporter"/>
    <property type="match status" value="1"/>
</dbReference>
<evidence type="ECO:0000256" key="3">
    <source>
        <dbReference type="ARBA" id="ARBA00022989"/>
    </source>
</evidence>
<feature type="transmembrane region" description="Helical" evidence="6">
    <location>
        <begin position="87"/>
        <end position="106"/>
    </location>
</feature>
<evidence type="ECO:0000313" key="9">
    <source>
        <dbReference type="Proteomes" id="UP001595979"/>
    </source>
</evidence>
<keyword evidence="2 6" id="KW-0812">Transmembrane</keyword>
<feature type="transmembrane region" description="Helical" evidence="6">
    <location>
        <begin position="342"/>
        <end position="366"/>
    </location>
</feature>
<keyword evidence="9" id="KW-1185">Reference proteome</keyword>
<evidence type="ECO:0000256" key="4">
    <source>
        <dbReference type="ARBA" id="ARBA00023136"/>
    </source>
</evidence>
<protein>
    <submittedName>
        <fullName evidence="8">MFS transporter</fullName>
    </submittedName>
</protein>
<dbReference type="EMBL" id="JBHSOH010000014">
    <property type="protein sequence ID" value="MFC5849104.1"/>
    <property type="molecule type" value="Genomic_DNA"/>
</dbReference>
<feature type="transmembrane region" description="Helical" evidence="6">
    <location>
        <begin position="372"/>
        <end position="390"/>
    </location>
</feature>
<proteinExistence type="predicted"/>
<dbReference type="Proteomes" id="UP001595979">
    <property type="component" value="Unassembled WGS sequence"/>
</dbReference>
<dbReference type="InterPro" id="IPR036259">
    <property type="entry name" value="MFS_trans_sf"/>
</dbReference>
<keyword evidence="4 6" id="KW-0472">Membrane</keyword>
<evidence type="ECO:0000256" key="5">
    <source>
        <dbReference type="SAM" id="MobiDB-lite"/>
    </source>
</evidence>
<dbReference type="InterPro" id="IPR011701">
    <property type="entry name" value="MFS"/>
</dbReference>
<comment type="subcellular location">
    <subcellularLocation>
        <location evidence="1">Membrane</location>
        <topology evidence="1">Multi-pass membrane protein</topology>
    </subcellularLocation>
</comment>
<gene>
    <name evidence="8" type="ORF">ACFPQ6_12365</name>
</gene>
<feature type="compositionally biased region" description="Basic and acidic residues" evidence="5">
    <location>
        <begin position="405"/>
        <end position="419"/>
    </location>
</feature>
<feature type="transmembrane region" description="Helical" evidence="6">
    <location>
        <begin position="21"/>
        <end position="40"/>
    </location>
</feature>
<dbReference type="CDD" id="cd17393">
    <property type="entry name" value="MFS_MosC_like"/>
    <property type="match status" value="1"/>
</dbReference>
<feature type="transmembrane region" description="Helical" evidence="6">
    <location>
        <begin position="145"/>
        <end position="169"/>
    </location>
</feature>
<feature type="domain" description="Major facilitator superfamily (MFS) profile" evidence="7">
    <location>
        <begin position="22"/>
        <end position="394"/>
    </location>
</feature>
<feature type="transmembrane region" description="Helical" evidence="6">
    <location>
        <begin position="254"/>
        <end position="275"/>
    </location>
</feature>
<dbReference type="PROSITE" id="PS50850">
    <property type="entry name" value="MFS"/>
    <property type="match status" value="1"/>
</dbReference>
<evidence type="ECO:0000256" key="2">
    <source>
        <dbReference type="ARBA" id="ARBA00022692"/>
    </source>
</evidence>
<reference evidence="9" key="1">
    <citation type="journal article" date="2019" name="Int. J. Syst. Evol. Microbiol.">
        <title>The Global Catalogue of Microorganisms (GCM) 10K type strain sequencing project: providing services to taxonomists for standard genome sequencing and annotation.</title>
        <authorList>
            <consortium name="The Broad Institute Genomics Platform"/>
            <consortium name="The Broad Institute Genome Sequencing Center for Infectious Disease"/>
            <person name="Wu L."/>
            <person name="Ma J."/>
        </authorList>
    </citation>
    <scope>NUCLEOTIDE SEQUENCE [LARGE SCALE GENOMIC DNA]</scope>
    <source>
        <strain evidence="9">CGMCC 1.15053</strain>
    </source>
</reference>
<dbReference type="PANTHER" id="PTHR23514">
    <property type="entry name" value="BYPASS OF STOP CODON PROTEIN 6"/>
    <property type="match status" value="1"/>
</dbReference>
<comment type="caution">
    <text evidence="8">The sequence shown here is derived from an EMBL/GenBank/DDBJ whole genome shotgun (WGS) entry which is preliminary data.</text>
</comment>
<dbReference type="Gene3D" id="1.20.1250.20">
    <property type="entry name" value="MFS general substrate transporter like domains"/>
    <property type="match status" value="2"/>
</dbReference>
<feature type="transmembrane region" description="Helical" evidence="6">
    <location>
        <begin position="175"/>
        <end position="194"/>
    </location>
</feature>
<evidence type="ECO:0000259" key="7">
    <source>
        <dbReference type="PROSITE" id="PS50850"/>
    </source>
</evidence>
<feature type="region of interest" description="Disordered" evidence="5">
    <location>
        <begin position="398"/>
        <end position="419"/>
    </location>
</feature>
<feature type="transmembrane region" description="Helical" evidence="6">
    <location>
        <begin position="311"/>
        <end position="330"/>
    </location>
</feature>
<name>A0ABW1DPT7_9DEIO</name>
<keyword evidence="3 6" id="KW-1133">Transmembrane helix</keyword>
<dbReference type="PANTHER" id="PTHR23514:SF13">
    <property type="entry name" value="INNER MEMBRANE PROTEIN YBJJ"/>
    <property type="match status" value="1"/>
</dbReference>
<dbReference type="RefSeq" id="WP_380049810.1">
    <property type="nucleotide sequence ID" value="NZ_JBHSOH010000014.1"/>
</dbReference>
<accession>A0ABW1DPT7</accession>
<evidence type="ECO:0000256" key="6">
    <source>
        <dbReference type="SAM" id="Phobius"/>
    </source>
</evidence>
<feature type="transmembrane region" description="Helical" evidence="6">
    <location>
        <begin position="215"/>
        <end position="234"/>
    </location>
</feature>
<sequence>MQDPVLLTDLVSVRPARSAQTTYRAVASAFFLNGVLFASWGSEVAALRAQLGLSAVGLSLALAALTLGSVLVSPLAGYLLQRNAPRTVACGGALISALALLGMGQAAGLPALALALLALGVGTGALDVAMNTVSVHLERRLERPLMSGLHGTFSLGALAGALVGGALIAQGVTPTLHFAGVAGLTVLTAALLFGRLPAERGEAEQVVREEPRGRLPLTWPLFALAFLGFCAAVGEGSVLDWSGVYLRDVTGSAAASAALGLAGFSLAMTLGRLSGNHLTARFGAARLGRLGALLAALGLGVALAVPVVGVAIAGFTLMGLGLSILAPLAFSAVGRVAPGHVAAALALVAAVFHAGFLAGPLLIGALAHVSSLRLALLAVLLLALVAAALAGQFRGRPADEAQEGPLDRSARDEVDPTPQ</sequence>
<dbReference type="InterPro" id="IPR051788">
    <property type="entry name" value="MFS_Transporter"/>
</dbReference>